<evidence type="ECO:0000256" key="1">
    <source>
        <dbReference type="SAM" id="MobiDB-lite"/>
    </source>
</evidence>
<dbReference type="InterPro" id="IPR021455">
    <property type="entry name" value="DUF3106"/>
</dbReference>
<dbReference type="KEGG" id="sniv:SFSGTM_10070"/>
<proteinExistence type="predicted"/>
<dbReference type="RefSeq" id="WP_162084246.1">
    <property type="nucleotide sequence ID" value="NZ_AP021881.1"/>
</dbReference>
<sequence length="148" mass="17073">MGQQRFRIVVLLCGLMWSLFAWPATKLDAPAPAWHALTPAQQSILAPVSDNWASMSNLQRHRLLAIAAKYPQLKPEEQERFQKRLTAWTSLTQEQRELARQNYKKLKQLPPQKQQAVKQKLLEKHPPMESLNKPVVTQPAMSNQQVEE</sequence>
<dbReference type="Proteomes" id="UP000463939">
    <property type="component" value="Chromosome"/>
</dbReference>
<accession>A0A809RES6</accession>
<feature type="region of interest" description="Disordered" evidence="1">
    <location>
        <begin position="104"/>
        <end position="148"/>
    </location>
</feature>
<reference evidence="3" key="1">
    <citation type="submission" date="2019-11" db="EMBL/GenBank/DDBJ databases">
        <title>Isolation and characterization of a novel species in the genus Sulfuriferula.</title>
        <authorList>
            <person name="Mochizuki J."/>
            <person name="Kojima H."/>
            <person name="Fukui M."/>
        </authorList>
    </citation>
    <scope>NUCLEOTIDE SEQUENCE [LARGE SCALE GENOMIC DNA]</scope>
    <source>
        <strain evidence="3">SGTM</strain>
    </source>
</reference>
<feature type="compositionally biased region" description="Low complexity" evidence="1">
    <location>
        <begin position="108"/>
        <end position="119"/>
    </location>
</feature>
<dbReference type="EMBL" id="AP021881">
    <property type="protein sequence ID" value="BBP00299.1"/>
    <property type="molecule type" value="Genomic_DNA"/>
</dbReference>
<evidence type="ECO:0008006" key="4">
    <source>
        <dbReference type="Google" id="ProtNLM"/>
    </source>
</evidence>
<feature type="compositionally biased region" description="Polar residues" evidence="1">
    <location>
        <begin position="139"/>
        <end position="148"/>
    </location>
</feature>
<protein>
    <recommendedName>
        <fullName evidence="4">DUF3106 domain-containing protein</fullName>
    </recommendedName>
</protein>
<organism evidence="2 3">
    <name type="scientific">Sulfuriferula nivalis</name>
    <dbReference type="NCBI Taxonomy" id="2675298"/>
    <lineage>
        <taxon>Bacteria</taxon>
        <taxon>Pseudomonadati</taxon>
        <taxon>Pseudomonadota</taxon>
        <taxon>Betaproteobacteria</taxon>
        <taxon>Nitrosomonadales</taxon>
        <taxon>Sulfuricellaceae</taxon>
        <taxon>Sulfuriferula</taxon>
    </lineage>
</organism>
<evidence type="ECO:0000313" key="2">
    <source>
        <dbReference type="EMBL" id="BBP00299.1"/>
    </source>
</evidence>
<dbReference type="Pfam" id="PF11304">
    <property type="entry name" value="DUF3106"/>
    <property type="match status" value="1"/>
</dbReference>
<name>A0A809RES6_9PROT</name>
<evidence type="ECO:0000313" key="3">
    <source>
        <dbReference type="Proteomes" id="UP000463939"/>
    </source>
</evidence>
<gene>
    <name evidence="2" type="ORF">SFSGTM_10070</name>
</gene>
<dbReference type="AlphaFoldDB" id="A0A809RES6"/>
<keyword evidence="3" id="KW-1185">Reference proteome</keyword>